<dbReference type="Gene3D" id="1.10.10.60">
    <property type="entry name" value="Homeodomain-like"/>
    <property type="match status" value="2"/>
</dbReference>
<dbReference type="Pfam" id="PF12833">
    <property type="entry name" value="HTH_18"/>
    <property type="match status" value="1"/>
</dbReference>
<dbReference type="InterPro" id="IPR020449">
    <property type="entry name" value="Tscrpt_reg_AraC-type_HTH"/>
</dbReference>
<dbReference type="EMBL" id="JAMPKK010000017">
    <property type="protein sequence ID" value="MEP0864837.1"/>
    <property type="molecule type" value="Genomic_DNA"/>
</dbReference>
<dbReference type="PANTHER" id="PTHR46796">
    <property type="entry name" value="HTH-TYPE TRANSCRIPTIONAL ACTIVATOR RHAS-RELATED"/>
    <property type="match status" value="1"/>
</dbReference>
<dbReference type="SMART" id="SM00342">
    <property type="entry name" value="HTH_ARAC"/>
    <property type="match status" value="1"/>
</dbReference>
<keyword evidence="3" id="KW-0804">Transcription</keyword>
<dbReference type="InterPro" id="IPR018060">
    <property type="entry name" value="HTH_AraC"/>
</dbReference>
<dbReference type="InterPro" id="IPR050204">
    <property type="entry name" value="AraC_XylS_family_regulators"/>
</dbReference>
<evidence type="ECO:0000256" key="3">
    <source>
        <dbReference type="ARBA" id="ARBA00023163"/>
    </source>
</evidence>
<dbReference type="PROSITE" id="PS00041">
    <property type="entry name" value="HTH_ARAC_FAMILY_1"/>
    <property type="match status" value="1"/>
</dbReference>
<accession>A0ABV0JN43</accession>
<evidence type="ECO:0000313" key="5">
    <source>
        <dbReference type="EMBL" id="MEP0864837.1"/>
    </source>
</evidence>
<dbReference type="InterPro" id="IPR009057">
    <property type="entry name" value="Homeodomain-like_sf"/>
</dbReference>
<dbReference type="Proteomes" id="UP001442494">
    <property type="component" value="Unassembled WGS sequence"/>
</dbReference>
<name>A0ABV0JN43_9CYAN</name>
<organism evidence="5 6">
    <name type="scientific">Funiculus sociatus GB2-A5</name>
    <dbReference type="NCBI Taxonomy" id="2933946"/>
    <lineage>
        <taxon>Bacteria</taxon>
        <taxon>Bacillati</taxon>
        <taxon>Cyanobacteriota</taxon>
        <taxon>Cyanophyceae</taxon>
        <taxon>Coleofasciculales</taxon>
        <taxon>Coleofasciculaceae</taxon>
        <taxon>Funiculus</taxon>
    </lineage>
</organism>
<comment type="caution">
    <text evidence="5">The sequence shown here is derived from an EMBL/GenBank/DDBJ whole genome shotgun (WGS) entry which is preliminary data.</text>
</comment>
<dbReference type="PROSITE" id="PS01124">
    <property type="entry name" value="HTH_ARAC_FAMILY_2"/>
    <property type="match status" value="1"/>
</dbReference>
<keyword evidence="2" id="KW-0238">DNA-binding</keyword>
<gene>
    <name evidence="5" type="ORF">NDI37_10185</name>
</gene>
<keyword evidence="1" id="KW-0805">Transcription regulation</keyword>
<proteinExistence type="predicted"/>
<evidence type="ECO:0000313" key="6">
    <source>
        <dbReference type="Proteomes" id="UP001442494"/>
    </source>
</evidence>
<evidence type="ECO:0000256" key="1">
    <source>
        <dbReference type="ARBA" id="ARBA00023015"/>
    </source>
</evidence>
<dbReference type="SUPFAM" id="SSF46689">
    <property type="entry name" value="Homeodomain-like"/>
    <property type="match status" value="2"/>
</dbReference>
<dbReference type="RefSeq" id="WP_190423636.1">
    <property type="nucleotide sequence ID" value="NZ_JAMPKK010000017.1"/>
</dbReference>
<protein>
    <submittedName>
        <fullName evidence="5">AraC family transcriptional regulator</fullName>
    </submittedName>
</protein>
<evidence type="ECO:0000259" key="4">
    <source>
        <dbReference type="PROSITE" id="PS01124"/>
    </source>
</evidence>
<dbReference type="PRINTS" id="PR00032">
    <property type="entry name" value="HTHARAC"/>
</dbReference>
<evidence type="ECO:0000256" key="2">
    <source>
        <dbReference type="ARBA" id="ARBA00023125"/>
    </source>
</evidence>
<reference evidence="5 6" key="1">
    <citation type="submission" date="2022-04" db="EMBL/GenBank/DDBJ databases">
        <title>Positive selection, recombination, and allopatry shape intraspecific diversity of widespread and dominant cyanobacteria.</title>
        <authorList>
            <person name="Wei J."/>
            <person name="Shu W."/>
            <person name="Hu C."/>
        </authorList>
    </citation>
    <scope>NUCLEOTIDE SEQUENCE [LARGE SCALE GENOMIC DNA]</scope>
    <source>
        <strain evidence="5 6">GB2-A5</strain>
    </source>
</reference>
<dbReference type="InterPro" id="IPR018062">
    <property type="entry name" value="HTH_AraC-typ_CS"/>
</dbReference>
<feature type="domain" description="HTH araC/xylS-type" evidence="4">
    <location>
        <begin position="181"/>
        <end position="279"/>
    </location>
</feature>
<sequence>MPGLKPKVGSSLKAEWDSITVEYSLTPPGENDKTMPKHLVGVAFAPHERVTWCVDGGSSQTTSLHPGSVFLYSSCEFVWLHSQRPSECVHMMLDPNLLSRVAAENSLSSNVEIDYRVMFADPTILHLAQLFKSEMLNGGLAGKLYTESLTNLLAVHLLRNYSGTRISPALQDGALDTPRLSLVKDFIEEHLAENLSIADLASVVHISPFHFARAFKTATGQPPHRYITHRRMERAKMLLSVTRLPVAEVAYRVGFSNQSHFTAQFRRATGTTPKGYRDSL</sequence>
<keyword evidence="6" id="KW-1185">Reference proteome</keyword>
<dbReference type="PANTHER" id="PTHR46796:SF6">
    <property type="entry name" value="ARAC SUBFAMILY"/>
    <property type="match status" value="1"/>
</dbReference>